<dbReference type="InterPro" id="IPR004090">
    <property type="entry name" value="Chemotax_Me-accpt_rcpt"/>
</dbReference>
<dbReference type="Proteomes" id="UP000601041">
    <property type="component" value="Unassembled WGS sequence"/>
</dbReference>
<gene>
    <name evidence="8" type="ORF">RHAB21_03531</name>
</gene>
<keyword evidence="1" id="KW-0145">Chemotaxis</keyword>
<feature type="domain" description="Methyl-accepting transducer" evidence="6">
    <location>
        <begin position="348"/>
        <end position="577"/>
    </location>
</feature>
<evidence type="ECO:0000259" key="6">
    <source>
        <dbReference type="PROSITE" id="PS50111"/>
    </source>
</evidence>
<sequence length="652" mass="68754">MTRPKVKTALAGILILIGISFGLFATFALNRLGAINAHLEEIATDNMPTAITVKDMEVQLGDIRTAYRSHILRSDAEGKTAAAKTVETATAKLKEDIAKFNTLNPSKEESEIVGKLGQAVDEYNRVGATVFASSLAGHIDEANRILRDEMVKSATEATESATRLVEISNSDTTEAYANAQSAYSTTLTVSFIAIGVLATVIAAAIWFAITGIARPIQTITGSMNNLAKGDADTAIPYAGRTDEIGEMAAAVEVFRANALENRRLEQEANAQRSQSEEQRRRTAEQERIRAEAMAQATTGLADGLKQLSAGNLGVQLTQSFAEEFEGLREDFNRSVMQLRETMTAVAESTSSIDSGSREISQSAEDLSKRTEQQAASLEETAAALDQITTNVANSSKRAEEARTVAIQANESARHSGAVVANAVDAMGKIEQSSSQISNIIGVIDDIAFQTNLLALNAGVEAARAGEAGKGFAVVAQEVRELAQRSATAAKEIKDLIRNSSAEVGNGVKLVSDTGEALKTIESYIVTINQHMDAIATSAREQSVGLSEVNTAVNQMDQVTQQNAAMVEEANAAGATLANEASRLRGLIGQFQLGGAASYQPASQRASAPVAKAGAKSAPVASPARSMMGKIANAFSAKGSAAVAVSNDSWEEF</sequence>
<dbReference type="PANTHER" id="PTHR43531">
    <property type="entry name" value="PROTEIN ICFG"/>
    <property type="match status" value="1"/>
</dbReference>
<evidence type="ECO:0000313" key="9">
    <source>
        <dbReference type="Proteomes" id="UP000601041"/>
    </source>
</evidence>
<dbReference type="PANTHER" id="PTHR43531:SF11">
    <property type="entry name" value="METHYL-ACCEPTING CHEMOTAXIS PROTEIN 3"/>
    <property type="match status" value="1"/>
</dbReference>
<dbReference type="PRINTS" id="PR00260">
    <property type="entry name" value="CHEMTRNSDUCR"/>
</dbReference>
<name>A0ABN7JWT8_9HYPH</name>
<accession>A0ABN7JWT8</accession>
<comment type="caution">
    <text evidence="8">The sequence shown here is derived from an EMBL/GenBank/DDBJ whole genome shotgun (WGS) entry which is preliminary data.</text>
</comment>
<dbReference type="Gene3D" id="1.10.8.500">
    <property type="entry name" value="HAMP domain in histidine kinase"/>
    <property type="match status" value="1"/>
</dbReference>
<feature type="domain" description="HAMP" evidence="7">
    <location>
        <begin position="210"/>
        <end position="263"/>
    </location>
</feature>
<feature type="transmembrane region" description="Helical" evidence="5">
    <location>
        <begin position="187"/>
        <end position="209"/>
    </location>
</feature>
<dbReference type="PROSITE" id="PS50111">
    <property type="entry name" value="CHEMOTAXIS_TRANSDUC_2"/>
    <property type="match status" value="1"/>
</dbReference>
<keyword evidence="3" id="KW-0807">Transducer</keyword>
<evidence type="ECO:0000256" key="5">
    <source>
        <dbReference type="SAM" id="Phobius"/>
    </source>
</evidence>
<feature type="domain" description="HAMP" evidence="7">
    <location>
        <begin position="291"/>
        <end position="343"/>
    </location>
</feature>
<dbReference type="Pfam" id="PF12729">
    <property type="entry name" value="4HB_MCP_1"/>
    <property type="match status" value="1"/>
</dbReference>
<proteinExistence type="inferred from homology"/>
<evidence type="ECO:0000256" key="2">
    <source>
        <dbReference type="ARBA" id="ARBA00029447"/>
    </source>
</evidence>
<dbReference type="InterPro" id="IPR003660">
    <property type="entry name" value="HAMP_dom"/>
</dbReference>
<dbReference type="PROSITE" id="PS50885">
    <property type="entry name" value="HAMP"/>
    <property type="match status" value="2"/>
</dbReference>
<dbReference type="SUPFAM" id="SSF58104">
    <property type="entry name" value="Methyl-accepting chemotaxis protein (MCP) signaling domain"/>
    <property type="match status" value="1"/>
</dbReference>
<protein>
    <submittedName>
        <fullName evidence="8">Methyl-accepting chemotaxis protein</fullName>
    </submittedName>
</protein>
<dbReference type="RefSeq" id="WP_142588686.1">
    <property type="nucleotide sequence ID" value="NZ_CABFWE030000008.1"/>
</dbReference>
<dbReference type="InterPro" id="IPR024478">
    <property type="entry name" value="HlyB_4HB_MCP"/>
</dbReference>
<reference evidence="8 9" key="1">
    <citation type="submission" date="2020-11" db="EMBL/GenBank/DDBJ databases">
        <authorList>
            <person name="Lassalle F."/>
        </authorList>
    </citation>
    <scope>NUCLEOTIDE SEQUENCE [LARGE SCALE GENOMIC DNA]</scope>
    <source>
        <strain evidence="8 9">AB21</strain>
    </source>
</reference>
<comment type="similarity">
    <text evidence="2">Belongs to the methyl-accepting chemotaxis (MCP) protein family.</text>
</comment>
<evidence type="ECO:0000259" key="7">
    <source>
        <dbReference type="PROSITE" id="PS50885"/>
    </source>
</evidence>
<keyword evidence="5" id="KW-1133">Transmembrane helix</keyword>
<feature type="region of interest" description="Disordered" evidence="4">
    <location>
        <begin position="265"/>
        <end position="289"/>
    </location>
</feature>
<feature type="region of interest" description="Disordered" evidence="4">
    <location>
        <begin position="346"/>
        <end position="375"/>
    </location>
</feature>
<keyword evidence="5" id="KW-0812">Transmembrane</keyword>
<evidence type="ECO:0000313" key="8">
    <source>
        <dbReference type="EMBL" id="CAD7045289.1"/>
    </source>
</evidence>
<feature type="compositionally biased region" description="Polar residues" evidence="4">
    <location>
        <begin position="346"/>
        <end position="364"/>
    </location>
</feature>
<dbReference type="CDD" id="cd06225">
    <property type="entry name" value="HAMP"/>
    <property type="match status" value="1"/>
</dbReference>
<dbReference type="InterPro" id="IPR004089">
    <property type="entry name" value="MCPsignal_dom"/>
</dbReference>
<dbReference type="InterPro" id="IPR051310">
    <property type="entry name" value="MCP_chemotaxis"/>
</dbReference>
<dbReference type="Pfam" id="PF00672">
    <property type="entry name" value="HAMP"/>
    <property type="match status" value="1"/>
</dbReference>
<dbReference type="CDD" id="cd11386">
    <property type="entry name" value="MCP_signal"/>
    <property type="match status" value="1"/>
</dbReference>
<dbReference type="Pfam" id="PF00015">
    <property type="entry name" value="MCPsignal"/>
    <property type="match status" value="1"/>
</dbReference>
<evidence type="ECO:0000256" key="4">
    <source>
        <dbReference type="SAM" id="MobiDB-lite"/>
    </source>
</evidence>
<feature type="compositionally biased region" description="Basic and acidic residues" evidence="4">
    <location>
        <begin position="274"/>
        <end position="289"/>
    </location>
</feature>
<feature type="transmembrane region" description="Helical" evidence="5">
    <location>
        <begin position="6"/>
        <end position="29"/>
    </location>
</feature>
<dbReference type="SMART" id="SM00304">
    <property type="entry name" value="HAMP"/>
    <property type="match status" value="2"/>
</dbReference>
<evidence type="ECO:0000256" key="3">
    <source>
        <dbReference type="PROSITE-ProRule" id="PRU00284"/>
    </source>
</evidence>
<dbReference type="EMBL" id="CABFWE030000008">
    <property type="protein sequence ID" value="CAD7045289.1"/>
    <property type="molecule type" value="Genomic_DNA"/>
</dbReference>
<keyword evidence="5" id="KW-0472">Membrane</keyword>
<dbReference type="SMART" id="SM00283">
    <property type="entry name" value="MA"/>
    <property type="match status" value="1"/>
</dbReference>
<dbReference type="Gene3D" id="1.10.287.950">
    <property type="entry name" value="Methyl-accepting chemotaxis protein"/>
    <property type="match status" value="1"/>
</dbReference>
<evidence type="ECO:0000256" key="1">
    <source>
        <dbReference type="ARBA" id="ARBA00022500"/>
    </source>
</evidence>
<organism evidence="8 9">
    <name type="scientific">Pseudorhizobium halotolerans</name>
    <dbReference type="NCBI Taxonomy" id="1233081"/>
    <lineage>
        <taxon>Bacteria</taxon>
        <taxon>Pseudomonadati</taxon>
        <taxon>Pseudomonadota</taxon>
        <taxon>Alphaproteobacteria</taxon>
        <taxon>Hyphomicrobiales</taxon>
        <taxon>Rhizobiaceae</taxon>
        <taxon>Rhizobium/Agrobacterium group</taxon>
        <taxon>Pseudorhizobium</taxon>
    </lineage>
</organism>
<dbReference type="SUPFAM" id="SSF158472">
    <property type="entry name" value="HAMP domain-like"/>
    <property type="match status" value="1"/>
</dbReference>
<keyword evidence="9" id="KW-1185">Reference proteome</keyword>